<dbReference type="EMBL" id="CP060634">
    <property type="protein sequence ID" value="QNM06007.1"/>
    <property type="molecule type" value="Genomic_DNA"/>
</dbReference>
<evidence type="ECO:0000256" key="1">
    <source>
        <dbReference type="ARBA" id="ARBA00022723"/>
    </source>
</evidence>
<organism evidence="2 3">
    <name type="scientific">Qiania dongpingensis</name>
    <dbReference type="NCBI Taxonomy" id="2763669"/>
    <lineage>
        <taxon>Bacteria</taxon>
        <taxon>Bacillati</taxon>
        <taxon>Bacillota</taxon>
        <taxon>Clostridia</taxon>
        <taxon>Lachnospirales</taxon>
        <taxon>Lachnospiraceae</taxon>
        <taxon>Qiania</taxon>
    </lineage>
</organism>
<name>A0A7G9G5C5_9FIRM</name>
<evidence type="ECO:0000313" key="3">
    <source>
        <dbReference type="Proteomes" id="UP000515823"/>
    </source>
</evidence>
<dbReference type="AlphaFoldDB" id="A0A7G9G5C5"/>
<dbReference type="PANTHER" id="PTHR34448:SF1">
    <property type="entry name" value="BLL6088 PROTEIN"/>
    <property type="match status" value="1"/>
</dbReference>
<dbReference type="RefSeq" id="WP_249303376.1">
    <property type="nucleotide sequence ID" value="NZ_CP060634.1"/>
</dbReference>
<dbReference type="InterPro" id="IPR058739">
    <property type="entry name" value="NicX"/>
</dbReference>
<evidence type="ECO:0000313" key="2">
    <source>
        <dbReference type="EMBL" id="QNM06007.1"/>
    </source>
</evidence>
<dbReference type="GO" id="GO:0004177">
    <property type="term" value="F:aminopeptidase activity"/>
    <property type="evidence" value="ECO:0007669"/>
    <property type="project" value="UniProtKB-KW"/>
</dbReference>
<keyword evidence="2" id="KW-0645">Protease</keyword>
<dbReference type="PANTHER" id="PTHR34448">
    <property type="entry name" value="AMINOPEPTIDASE"/>
    <property type="match status" value="1"/>
</dbReference>
<dbReference type="GO" id="GO:0046872">
    <property type="term" value="F:metal ion binding"/>
    <property type="evidence" value="ECO:0007669"/>
    <property type="project" value="UniProtKB-KW"/>
</dbReference>
<keyword evidence="2" id="KW-0378">Hydrolase</keyword>
<proteinExistence type="predicted"/>
<protein>
    <submittedName>
        <fullName evidence="2">Aminopeptidase</fullName>
    </submittedName>
</protein>
<keyword evidence="1" id="KW-0479">Metal-binding</keyword>
<reference evidence="2 3" key="1">
    <citation type="submission" date="2020-08" db="EMBL/GenBank/DDBJ databases">
        <authorList>
            <person name="Liu C."/>
            <person name="Sun Q."/>
        </authorList>
    </citation>
    <scope>NUCLEOTIDE SEQUENCE [LARGE SCALE GENOMIC DNA]</scope>
    <source>
        <strain evidence="2 3">NSJ-38</strain>
    </source>
</reference>
<gene>
    <name evidence="2" type="ORF">H9Q78_02235</name>
</gene>
<keyword evidence="3" id="KW-1185">Reference proteome</keyword>
<keyword evidence="2" id="KW-0031">Aminopeptidase</keyword>
<dbReference type="Pfam" id="PF26233">
    <property type="entry name" value="NicX"/>
    <property type="match status" value="1"/>
</dbReference>
<dbReference type="SUPFAM" id="SSF144052">
    <property type="entry name" value="Thermophilic metalloprotease-like"/>
    <property type="match status" value="1"/>
</dbReference>
<dbReference type="Proteomes" id="UP000515823">
    <property type="component" value="Chromosome"/>
</dbReference>
<accession>A0A7G9G5C5</accession>
<dbReference type="KEGG" id="qdo:H9Q78_02235"/>
<sequence length="319" mass="33965">MSEKAMKGCEILLHTCGAVKKGERVLVITDDTSKEIGEAMYKCASAFTDTTMVCMPDRSTHGEAPTDAIAAAMKESDVMFSATTFSLYNSSARIEACEAGSRFVNMADYSMEMLEEGCLFTDWGEVRKLVDETKTKIVGKELSITTPAGTDFRTSIVGRHADVGYGVSRDKGEASSPPDAECAVGPADDSAEGVLVIDGSIPLPGLGVIKEPITIKVEKGYITSIEGGKEADILRDTLAGFHDERVYLAAEVGFGLNPAGTLSGRMLEDEGVLGTMHIGIGNNLSYGGTCDTPVHIDLIMKEPTCIVDGHYVIKDGKLQ</sequence>
<dbReference type="InterPro" id="IPR052170">
    <property type="entry name" value="M29_Exopeptidase"/>
</dbReference>